<feature type="domain" description="PAS" evidence="1">
    <location>
        <begin position="552"/>
        <end position="625"/>
    </location>
</feature>
<dbReference type="Gene3D" id="3.30.450.40">
    <property type="match status" value="1"/>
</dbReference>
<dbReference type="Pfam" id="PF08448">
    <property type="entry name" value="PAS_4"/>
    <property type="match status" value="1"/>
</dbReference>
<evidence type="ECO:0000259" key="3">
    <source>
        <dbReference type="PROSITE" id="PS50887"/>
    </source>
</evidence>
<name>A0A951UX22_9CYAN</name>
<dbReference type="SUPFAM" id="SSF55781">
    <property type="entry name" value="GAF domain-like"/>
    <property type="match status" value="1"/>
</dbReference>
<dbReference type="AlphaFoldDB" id="A0A951UX22"/>
<feature type="domain" description="PAC" evidence="2">
    <location>
        <begin position="630"/>
        <end position="682"/>
    </location>
</feature>
<dbReference type="FunFam" id="3.30.70.270:FF:000001">
    <property type="entry name" value="Diguanylate cyclase domain protein"/>
    <property type="match status" value="1"/>
</dbReference>
<reference evidence="4" key="2">
    <citation type="journal article" date="2022" name="Microbiol. Resour. Announc.">
        <title>Metagenome Sequencing to Explore Phylogenomics of Terrestrial Cyanobacteria.</title>
        <authorList>
            <person name="Ward R.D."/>
            <person name="Stajich J.E."/>
            <person name="Johansen J.R."/>
            <person name="Huntemann M."/>
            <person name="Clum A."/>
            <person name="Foster B."/>
            <person name="Foster B."/>
            <person name="Roux S."/>
            <person name="Palaniappan K."/>
            <person name="Varghese N."/>
            <person name="Mukherjee S."/>
            <person name="Reddy T.B.K."/>
            <person name="Daum C."/>
            <person name="Copeland A."/>
            <person name="Chen I.A."/>
            <person name="Ivanova N.N."/>
            <person name="Kyrpides N.C."/>
            <person name="Shapiro N."/>
            <person name="Eloe-Fadrosh E.A."/>
            <person name="Pietrasiak N."/>
        </authorList>
    </citation>
    <scope>NUCLEOTIDE SEQUENCE</scope>
    <source>
        <strain evidence="4">GSE-NOS-MK-12-04C</strain>
    </source>
</reference>
<dbReference type="InterPro" id="IPR000700">
    <property type="entry name" value="PAS-assoc_C"/>
</dbReference>
<dbReference type="InterPro" id="IPR035965">
    <property type="entry name" value="PAS-like_dom_sf"/>
</dbReference>
<dbReference type="Pfam" id="PF00989">
    <property type="entry name" value="PAS"/>
    <property type="match status" value="1"/>
</dbReference>
<dbReference type="PANTHER" id="PTHR44757">
    <property type="entry name" value="DIGUANYLATE CYCLASE DGCP"/>
    <property type="match status" value="1"/>
</dbReference>
<dbReference type="InterPro" id="IPR013656">
    <property type="entry name" value="PAS_4"/>
</dbReference>
<proteinExistence type="predicted"/>
<gene>
    <name evidence="4" type="ORF">KME60_33235</name>
</gene>
<dbReference type="CDD" id="cd01949">
    <property type="entry name" value="GGDEF"/>
    <property type="match status" value="1"/>
</dbReference>
<dbReference type="CDD" id="cd00130">
    <property type="entry name" value="PAS"/>
    <property type="match status" value="3"/>
</dbReference>
<dbReference type="InterPro" id="IPR052155">
    <property type="entry name" value="Biofilm_reg_signaling"/>
</dbReference>
<feature type="domain" description="PAS" evidence="1">
    <location>
        <begin position="428"/>
        <end position="471"/>
    </location>
</feature>
<dbReference type="SMART" id="SM00091">
    <property type="entry name" value="PAS"/>
    <property type="match status" value="3"/>
</dbReference>
<dbReference type="Gene3D" id="3.30.70.270">
    <property type="match status" value="1"/>
</dbReference>
<reference evidence="4" key="1">
    <citation type="submission" date="2021-05" db="EMBL/GenBank/DDBJ databases">
        <authorList>
            <person name="Pietrasiak N."/>
            <person name="Ward R."/>
            <person name="Stajich J.E."/>
            <person name="Kurbessoian T."/>
        </authorList>
    </citation>
    <scope>NUCLEOTIDE SEQUENCE</scope>
    <source>
        <strain evidence="4">GSE-NOS-MK-12-04C</strain>
    </source>
</reference>
<dbReference type="Pfam" id="PF00990">
    <property type="entry name" value="GGDEF"/>
    <property type="match status" value="1"/>
</dbReference>
<dbReference type="Pfam" id="PF13185">
    <property type="entry name" value="GAF_2"/>
    <property type="match status" value="1"/>
</dbReference>
<sequence length="863" mass="96783">MNTIVGKILVPHYVEYLAIAHDLVIGEVSSGAQRFADCPNEVIPGKDIRLGFPELVGSESYLIDILEGRQKSFELKGIARFNEPNSPLYIDLYITGFEGWLIVLLEDATKRMVLEQKLVQTNHETNLLLSALSTSHNYIDKIIRSIRDVLLVTTQSGNIIRVNQAAIDLFEYSQEELINQRISTIIADESLLLPTTGQNTLDQSDFLKDCEVVCQTKSKKKLTVAFSFSVIETEIKGLQNFVYTGRDITQRKRTEQLQDVEHTTTRILANSATLLDGTTEILSIICSNLGWELGEFWSVDRQAKVLLLGSTWHMPSLNFPKFELSHQMTFSTGVGLPGRVWASGQPVWINDVVFEQNFLRRESAKIDNLHGAFGFPIKCGSEIKGVMTFFSHKIQEPESDLLTMMTVIGSQIGQFILRFEAEAALRESEERFQAFMNNSPAVAFMKDSEGRYVYTNKQFEHLFNVKHDDLLFKTDFDWLPEQTAKEVYENDLYVLTTSKPLEVIETVPTPDGCLHYWLVFKFPFKDGQKRLVGGVAVDITERKLLEQALFEEKELAQVTLESIGDAVITTDASSQIIYLNPVAEDLTGWSLQDAQGKPLTEVFKVVNETTRLAVKNPVKKALRSASVVGLSNDSVLITRNGSEIAIDNSAAPIRAKDGKIVGAVMVFQDITHKRDIARQLSWQATHDTLTGLFNRREFEHRLQKALISAKTQGQQHILCCLDLDRFKIVNDTCGHIAGDELLCQVTTLFQSQVRSCDTLARLGGDEFAILFEVCPLEPAFHIANTLLQNIQEFRFVWQDTTFSITVSIGLVVINANSQSLNSVLSAADAACYAAKNKGRNCIQVYQTTADNELGKCQKINYSV</sequence>
<dbReference type="NCBIfam" id="TIGR00229">
    <property type="entry name" value="sensory_box"/>
    <property type="match status" value="3"/>
</dbReference>
<dbReference type="Pfam" id="PF13426">
    <property type="entry name" value="PAS_9"/>
    <property type="match status" value="1"/>
</dbReference>
<dbReference type="SUPFAM" id="SSF55785">
    <property type="entry name" value="PYP-like sensor domain (PAS domain)"/>
    <property type="match status" value="3"/>
</dbReference>
<dbReference type="PROSITE" id="PS50112">
    <property type="entry name" value="PAS"/>
    <property type="match status" value="3"/>
</dbReference>
<dbReference type="SMART" id="SM00086">
    <property type="entry name" value="PAC"/>
    <property type="match status" value="3"/>
</dbReference>
<dbReference type="InterPro" id="IPR000160">
    <property type="entry name" value="GGDEF_dom"/>
</dbReference>
<evidence type="ECO:0000313" key="5">
    <source>
        <dbReference type="Proteomes" id="UP000729701"/>
    </source>
</evidence>
<dbReference type="EMBL" id="JAHHGZ010000065">
    <property type="protein sequence ID" value="MBW4672161.1"/>
    <property type="molecule type" value="Genomic_DNA"/>
</dbReference>
<dbReference type="InterPro" id="IPR001610">
    <property type="entry name" value="PAC"/>
</dbReference>
<dbReference type="PROSITE" id="PS50113">
    <property type="entry name" value="PAC"/>
    <property type="match status" value="1"/>
</dbReference>
<feature type="domain" description="PAS" evidence="1">
    <location>
        <begin position="135"/>
        <end position="180"/>
    </location>
</feature>
<comment type="caution">
    <text evidence="4">The sequence shown here is derived from an EMBL/GenBank/DDBJ whole genome shotgun (WGS) entry which is preliminary data.</text>
</comment>
<evidence type="ECO:0000259" key="2">
    <source>
        <dbReference type="PROSITE" id="PS50113"/>
    </source>
</evidence>
<dbReference type="SUPFAM" id="SSF55073">
    <property type="entry name" value="Nucleotide cyclase"/>
    <property type="match status" value="1"/>
</dbReference>
<dbReference type="NCBIfam" id="TIGR00254">
    <property type="entry name" value="GGDEF"/>
    <property type="match status" value="1"/>
</dbReference>
<organism evidence="4 5">
    <name type="scientific">Cyanomargarita calcarea GSE-NOS-MK-12-04C</name>
    <dbReference type="NCBI Taxonomy" id="2839659"/>
    <lineage>
        <taxon>Bacteria</taxon>
        <taxon>Bacillati</taxon>
        <taxon>Cyanobacteriota</taxon>
        <taxon>Cyanophyceae</taxon>
        <taxon>Nostocales</taxon>
        <taxon>Cyanomargaritaceae</taxon>
        <taxon>Cyanomargarita</taxon>
    </lineage>
</organism>
<dbReference type="InterPro" id="IPR029787">
    <property type="entry name" value="Nucleotide_cyclase"/>
</dbReference>
<dbReference type="InterPro" id="IPR029016">
    <property type="entry name" value="GAF-like_dom_sf"/>
</dbReference>
<dbReference type="PROSITE" id="PS50887">
    <property type="entry name" value="GGDEF"/>
    <property type="match status" value="1"/>
</dbReference>
<accession>A0A951UX22</accession>
<dbReference type="PANTHER" id="PTHR44757:SF4">
    <property type="entry name" value="DIGUANYLATE CYCLASE DGCE-RELATED"/>
    <property type="match status" value="1"/>
</dbReference>
<feature type="domain" description="GGDEF" evidence="3">
    <location>
        <begin position="714"/>
        <end position="847"/>
    </location>
</feature>
<dbReference type="InterPro" id="IPR013767">
    <property type="entry name" value="PAS_fold"/>
</dbReference>
<dbReference type="InterPro" id="IPR003018">
    <property type="entry name" value="GAF"/>
</dbReference>
<dbReference type="SMART" id="SM00267">
    <property type="entry name" value="GGDEF"/>
    <property type="match status" value="1"/>
</dbReference>
<dbReference type="InterPro" id="IPR043128">
    <property type="entry name" value="Rev_trsase/Diguanyl_cyclase"/>
</dbReference>
<dbReference type="GO" id="GO:0006355">
    <property type="term" value="P:regulation of DNA-templated transcription"/>
    <property type="evidence" value="ECO:0007669"/>
    <property type="project" value="InterPro"/>
</dbReference>
<protein>
    <submittedName>
        <fullName evidence="4">PAS domain S-box protein</fullName>
    </submittedName>
</protein>
<evidence type="ECO:0000259" key="1">
    <source>
        <dbReference type="PROSITE" id="PS50112"/>
    </source>
</evidence>
<dbReference type="Gene3D" id="3.30.450.20">
    <property type="entry name" value="PAS domain"/>
    <property type="match status" value="3"/>
</dbReference>
<dbReference type="Proteomes" id="UP000729701">
    <property type="component" value="Unassembled WGS sequence"/>
</dbReference>
<dbReference type="InterPro" id="IPR000014">
    <property type="entry name" value="PAS"/>
</dbReference>
<evidence type="ECO:0000313" key="4">
    <source>
        <dbReference type="EMBL" id="MBW4672161.1"/>
    </source>
</evidence>